<proteinExistence type="predicted"/>
<dbReference type="OrthoDB" id="9767869at2"/>
<dbReference type="EMBL" id="CP007128">
    <property type="protein sequence ID" value="AHG89901.1"/>
    <property type="molecule type" value="Genomic_DNA"/>
</dbReference>
<dbReference type="PROSITE" id="PS51296">
    <property type="entry name" value="RIESKE"/>
    <property type="match status" value="1"/>
</dbReference>
<reference evidence="6 7" key="1">
    <citation type="journal article" date="2014" name="Genome Announc.">
        <title>Genome Sequence and Methylome of Soil Bacterium Gemmatirosa kalamazoonensis KBS708T, a Member of the Rarely Cultivated Gemmatimonadetes Phylum.</title>
        <authorList>
            <person name="Debruyn J.M."/>
            <person name="Radosevich M."/>
            <person name="Wommack K.E."/>
            <person name="Polson S.W."/>
            <person name="Hauser L.J."/>
            <person name="Fawaz M.N."/>
            <person name="Korlach J."/>
            <person name="Tsai Y.C."/>
        </authorList>
    </citation>
    <scope>NUCLEOTIDE SEQUENCE [LARGE SCALE GENOMIC DNA]</scope>
    <source>
        <strain evidence="6 7">KBS708</strain>
    </source>
</reference>
<keyword evidence="7" id="KW-1185">Reference proteome</keyword>
<feature type="domain" description="Rieske" evidence="5">
    <location>
        <begin position="75"/>
        <end position="162"/>
    </location>
</feature>
<dbReference type="AlphaFoldDB" id="W0RGJ0"/>
<sequence>MSDHAPDHAPGHATDAATEHADCGGCALDPDRRAFLRTSAAAVAAALLGLGARRADALAPLAFTRARARRGPARMYGIPAKDGASIDRDNEVILVRWQNAVYAFALSCPHQNTALRWLEADQRFQCPKHKSKYRPDGSFIEGRATRGMDRYSIKRDAMGIAVDLDTLHEEDKDPAGWAAAVVKI</sequence>
<evidence type="ECO:0000256" key="3">
    <source>
        <dbReference type="ARBA" id="ARBA00023004"/>
    </source>
</evidence>
<accession>W0RGJ0</accession>
<dbReference type="InterPro" id="IPR019546">
    <property type="entry name" value="TAT_signal_bac_arc"/>
</dbReference>
<name>W0RGJ0_9BACT</name>
<evidence type="ECO:0000313" key="7">
    <source>
        <dbReference type="Proteomes" id="UP000019151"/>
    </source>
</evidence>
<dbReference type="CDD" id="cd03467">
    <property type="entry name" value="Rieske"/>
    <property type="match status" value="1"/>
</dbReference>
<dbReference type="SUPFAM" id="SSF50022">
    <property type="entry name" value="ISP domain"/>
    <property type="match status" value="1"/>
</dbReference>
<dbReference type="KEGG" id="gba:J421_2364"/>
<dbReference type="GO" id="GO:0051537">
    <property type="term" value="F:2 iron, 2 sulfur cluster binding"/>
    <property type="evidence" value="ECO:0007669"/>
    <property type="project" value="UniProtKB-KW"/>
</dbReference>
<dbReference type="InterPro" id="IPR036922">
    <property type="entry name" value="Rieske_2Fe-2S_sf"/>
</dbReference>
<keyword evidence="1" id="KW-0001">2Fe-2S</keyword>
<protein>
    <submittedName>
        <fullName evidence="6">Rieske [2Fe-2S] iron-sulfur domain-containing protein</fullName>
    </submittedName>
</protein>
<gene>
    <name evidence="6" type="ORF">J421_2364</name>
</gene>
<dbReference type="Pfam" id="PF00355">
    <property type="entry name" value="Rieske"/>
    <property type="match status" value="1"/>
</dbReference>
<keyword evidence="2" id="KW-0479">Metal-binding</keyword>
<dbReference type="PROSITE" id="PS51318">
    <property type="entry name" value="TAT"/>
    <property type="match status" value="1"/>
</dbReference>
<dbReference type="NCBIfam" id="TIGR01409">
    <property type="entry name" value="TAT_signal_seq"/>
    <property type="match status" value="1"/>
</dbReference>
<dbReference type="InterPro" id="IPR006311">
    <property type="entry name" value="TAT_signal"/>
</dbReference>
<dbReference type="GO" id="GO:0046872">
    <property type="term" value="F:metal ion binding"/>
    <property type="evidence" value="ECO:0007669"/>
    <property type="project" value="UniProtKB-KW"/>
</dbReference>
<keyword evidence="4" id="KW-0411">Iron-sulfur</keyword>
<keyword evidence="3" id="KW-0408">Iron</keyword>
<evidence type="ECO:0000256" key="1">
    <source>
        <dbReference type="ARBA" id="ARBA00022714"/>
    </source>
</evidence>
<dbReference type="HOGENOM" id="CLU_1576231_0_0_0"/>
<evidence type="ECO:0000256" key="4">
    <source>
        <dbReference type="ARBA" id="ARBA00023014"/>
    </source>
</evidence>
<dbReference type="Proteomes" id="UP000019151">
    <property type="component" value="Chromosome"/>
</dbReference>
<evidence type="ECO:0000313" key="6">
    <source>
        <dbReference type="EMBL" id="AHG89901.1"/>
    </source>
</evidence>
<dbReference type="Gene3D" id="2.102.10.10">
    <property type="entry name" value="Rieske [2Fe-2S] iron-sulphur domain"/>
    <property type="match status" value="1"/>
</dbReference>
<organism evidence="6 7">
    <name type="scientific">Gemmatirosa kalamazoonensis</name>
    <dbReference type="NCBI Taxonomy" id="861299"/>
    <lineage>
        <taxon>Bacteria</taxon>
        <taxon>Pseudomonadati</taxon>
        <taxon>Gemmatimonadota</taxon>
        <taxon>Gemmatimonadia</taxon>
        <taxon>Gemmatimonadales</taxon>
        <taxon>Gemmatimonadaceae</taxon>
        <taxon>Gemmatirosa</taxon>
    </lineage>
</organism>
<evidence type="ECO:0000256" key="2">
    <source>
        <dbReference type="ARBA" id="ARBA00022723"/>
    </source>
</evidence>
<dbReference type="STRING" id="861299.J421_2364"/>
<dbReference type="InParanoid" id="W0RGJ0"/>
<dbReference type="RefSeq" id="WP_025411380.1">
    <property type="nucleotide sequence ID" value="NZ_CP007128.1"/>
</dbReference>
<dbReference type="InterPro" id="IPR017941">
    <property type="entry name" value="Rieske_2Fe-2S"/>
</dbReference>
<evidence type="ECO:0000259" key="5">
    <source>
        <dbReference type="PROSITE" id="PS51296"/>
    </source>
</evidence>
<dbReference type="eggNOG" id="COG0723">
    <property type="taxonomic scope" value="Bacteria"/>
</dbReference>